<name>A0A0K1EIE6_CHOCO</name>
<sequence length="256" mass="27908">MWRSGPCRAHMLHGFLPALTPLPHPRKAAPRSWTRRSRGRGLEQGERLPSLIHISALVTARTWPQKVQHCVRHWASTRVLVTALPVARARGLPAPVPAHCAPSLPCPFQNAPRRGDCRVASSLPFLEFSLSLRFQSTPRLCFLRLSPALSECSPSLRLQGRLVPILFGIQPVTAIPEHASSLGSASSLPCPFRVLPVATIAGSPRPYPFRNSACHCDSRARLVFGFSVVSPLPSSGLDTPLRFQRGLFPSLPAAPV</sequence>
<dbReference type="AlphaFoldDB" id="A0A0K1EIE6"/>
<evidence type="ECO:0000313" key="1">
    <source>
        <dbReference type="EMBL" id="AKT40368.1"/>
    </source>
</evidence>
<dbReference type="EMBL" id="CP012159">
    <property type="protein sequence ID" value="AKT40368.1"/>
    <property type="molecule type" value="Genomic_DNA"/>
</dbReference>
<dbReference type="KEGG" id="ccro:CMC5_045210"/>
<accession>A0A0K1EIE6</accession>
<organism evidence="1 2">
    <name type="scientific">Chondromyces crocatus</name>
    <dbReference type="NCBI Taxonomy" id="52"/>
    <lineage>
        <taxon>Bacteria</taxon>
        <taxon>Pseudomonadati</taxon>
        <taxon>Myxococcota</taxon>
        <taxon>Polyangia</taxon>
        <taxon>Polyangiales</taxon>
        <taxon>Polyangiaceae</taxon>
        <taxon>Chondromyces</taxon>
    </lineage>
</organism>
<evidence type="ECO:0000313" key="2">
    <source>
        <dbReference type="Proteomes" id="UP000067626"/>
    </source>
</evidence>
<proteinExistence type="predicted"/>
<protein>
    <submittedName>
        <fullName evidence="1">Uncharacterized protein</fullName>
    </submittedName>
</protein>
<reference evidence="1 2" key="1">
    <citation type="submission" date="2015-07" db="EMBL/GenBank/DDBJ databases">
        <title>Genome analysis of myxobacterium Chondromyces crocatus Cm c5 reveals a high potential for natural compound synthesis and the genetic basis for the loss of fruiting body formation.</title>
        <authorList>
            <person name="Zaburannyi N."/>
            <person name="Bunk B."/>
            <person name="Maier J."/>
            <person name="Overmann J."/>
            <person name="Mueller R."/>
        </authorList>
    </citation>
    <scope>NUCLEOTIDE SEQUENCE [LARGE SCALE GENOMIC DNA]</scope>
    <source>
        <strain evidence="1 2">Cm c5</strain>
    </source>
</reference>
<keyword evidence="2" id="KW-1185">Reference proteome</keyword>
<gene>
    <name evidence="1" type="ORF">CMC5_045210</name>
</gene>
<dbReference type="Proteomes" id="UP000067626">
    <property type="component" value="Chromosome"/>
</dbReference>
<dbReference type="STRING" id="52.CMC5_045210"/>